<dbReference type="EMBL" id="JAFBCL010000001">
    <property type="protein sequence ID" value="MBM7809149.1"/>
    <property type="molecule type" value="Genomic_DNA"/>
</dbReference>
<accession>A0ABS2RZS3</accession>
<dbReference type="RefSeq" id="WP_204840291.1">
    <property type="nucleotide sequence ID" value="NZ_JAFBCL010000001.1"/>
</dbReference>
<gene>
    <name evidence="2" type="ORF">JOE68_000014</name>
</gene>
<organism evidence="2 3">
    <name type="scientific">Saccharothrix algeriensis</name>
    <dbReference type="NCBI Taxonomy" id="173560"/>
    <lineage>
        <taxon>Bacteria</taxon>
        <taxon>Bacillati</taxon>
        <taxon>Actinomycetota</taxon>
        <taxon>Actinomycetes</taxon>
        <taxon>Pseudonocardiales</taxon>
        <taxon>Pseudonocardiaceae</taxon>
        <taxon>Saccharothrix</taxon>
    </lineage>
</organism>
<name>A0ABS2RZS3_9PSEU</name>
<dbReference type="InterPro" id="IPR001279">
    <property type="entry name" value="Metallo-B-lactamas"/>
</dbReference>
<evidence type="ECO:0000313" key="2">
    <source>
        <dbReference type="EMBL" id="MBM7809149.1"/>
    </source>
</evidence>
<dbReference type="Proteomes" id="UP001195724">
    <property type="component" value="Unassembled WGS sequence"/>
</dbReference>
<dbReference type="InterPro" id="IPR036866">
    <property type="entry name" value="RibonucZ/Hydroxyglut_hydro"/>
</dbReference>
<feature type="domain" description="Metallo-beta-lactamase" evidence="1">
    <location>
        <begin position="21"/>
        <end position="123"/>
    </location>
</feature>
<evidence type="ECO:0000259" key="1">
    <source>
        <dbReference type="Pfam" id="PF12706"/>
    </source>
</evidence>
<protein>
    <recommendedName>
        <fullName evidence="1">Metallo-beta-lactamase domain-containing protein</fullName>
    </recommendedName>
</protein>
<proteinExistence type="predicted"/>
<keyword evidence="3" id="KW-1185">Reference proteome</keyword>
<comment type="caution">
    <text evidence="2">The sequence shown here is derived from an EMBL/GenBank/DDBJ whole genome shotgun (WGS) entry which is preliminary data.</text>
</comment>
<dbReference type="SUPFAM" id="SSF56281">
    <property type="entry name" value="Metallo-hydrolase/oxidoreductase"/>
    <property type="match status" value="1"/>
</dbReference>
<evidence type="ECO:0000313" key="3">
    <source>
        <dbReference type="Proteomes" id="UP001195724"/>
    </source>
</evidence>
<dbReference type="Gene3D" id="3.60.15.10">
    <property type="entry name" value="Ribonuclease Z/Hydroxyacylglutathione hydrolase-like"/>
    <property type="match status" value="1"/>
</dbReference>
<dbReference type="Pfam" id="PF12706">
    <property type="entry name" value="Lactamase_B_2"/>
    <property type="match status" value="1"/>
</dbReference>
<reference evidence="2 3" key="1">
    <citation type="submission" date="2021-01" db="EMBL/GenBank/DDBJ databases">
        <title>Sequencing the genomes of 1000 actinobacteria strains.</title>
        <authorList>
            <person name="Klenk H.-P."/>
        </authorList>
    </citation>
    <scope>NUCLEOTIDE SEQUENCE [LARGE SCALE GENOMIC DNA]</scope>
    <source>
        <strain evidence="2 3">DSM 44581</strain>
    </source>
</reference>
<sequence length="153" mass="15236">MTSSCPAAGVRAGPVELPRPGGVATVTATPAQHGPEGCEPVTGEVVGFVLSGADLPTACVSGDNASLDVVREVARRVGPVGAAVLFAGAARTPFFDGALVTLDGALAAEAAVVLGARRVVAAHCDSRGHFTEGYDDLVAAFTAAGVLDRLQAR</sequence>